<evidence type="ECO:0000313" key="3">
    <source>
        <dbReference type="Proteomes" id="UP000323632"/>
    </source>
</evidence>
<evidence type="ECO:0008006" key="4">
    <source>
        <dbReference type="Google" id="ProtNLM"/>
    </source>
</evidence>
<proteinExistence type="predicted"/>
<feature type="transmembrane region" description="Helical" evidence="1">
    <location>
        <begin position="26"/>
        <end position="50"/>
    </location>
</feature>
<comment type="caution">
    <text evidence="2">The sequence shown here is derived from an EMBL/GenBank/DDBJ whole genome shotgun (WGS) entry which is preliminary data.</text>
</comment>
<dbReference type="EMBL" id="VWSH01000001">
    <property type="protein sequence ID" value="KAA5537129.1"/>
    <property type="molecule type" value="Genomic_DNA"/>
</dbReference>
<organism evidence="2 3">
    <name type="scientific">Taibaiella lutea</name>
    <dbReference type="NCBI Taxonomy" id="2608001"/>
    <lineage>
        <taxon>Bacteria</taxon>
        <taxon>Pseudomonadati</taxon>
        <taxon>Bacteroidota</taxon>
        <taxon>Chitinophagia</taxon>
        <taxon>Chitinophagales</taxon>
        <taxon>Chitinophagaceae</taxon>
        <taxon>Taibaiella</taxon>
    </lineage>
</organism>
<dbReference type="Proteomes" id="UP000323632">
    <property type="component" value="Unassembled WGS sequence"/>
</dbReference>
<accession>A0A5M6CV95</accession>
<feature type="transmembrane region" description="Helical" evidence="1">
    <location>
        <begin position="140"/>
        <end position="158"/>
    </location>
</feature>
<protein>
    <recommendedName>
        <fullName evidence="4">DUF308 domain-containing protein</fullName>
    </recommendedName>
</protein>
<feature type="transmembrane region" description="Helical" evidence="1">
    <location>
        <begin position="116"/>
        <end position="134"/>
    </location>
</feature>
<evidence type="ECO:0000256" key="1">
    <source>
        <dbReference type="SAM" id="Phobius"/>
    </source>
</evidence>
<keyword evidence="1" id="KW-1133">Transmembrane helix</keyword>
<feature type="transmembrane region" description="Helical" evidence="1">
    <location>
        <begin position="165"/>
        <end position="182"/>
    </location>
</feature>
<gene>
    <name evidence="2" type="ORF">F0919_05510</name>
</gene>
<keyword evidence="1" id="KW-0812">Transmembrane</keyword>
<dbReference type="RefSeq" id="WP_150031705.1">
    <property type="nucleotide sequence ID" value="NZ_VWSH01000001.1"/>
</dbReference>
<keyword evidence="1" id="KW-0472">Membrane</keyword>
<dbReference type="AlphaFoldDB" id="A0A5M6CV95"/>
<feature type="transmembrane region" description="Helical" evidence="1">
    <location>
        <begin position="188"/>
        <end position="207"/>
    </location>
</feature>
<sequence>MSEHTTESSLETLKEIRSMMERSARFLSLSGWSGIWAGSVGLIGAGIAYFQLKEYEQNLIEGHQRSRNDIQALTLELLPLAIIVFVIALLGGYYFTYRKNKKAGVSIWNSASKKMIVNLGIPFAAGAVFVLALINNGDWQYVSSGCLIFYGLSLINGSKYTVSDIKYLGLLEVVLGCIGLFISPGYGLYLWAFGFGVLHIVYGIIMWRKYEL</sequence>
<keyword evidence="3" id="KW-1185">Reference proteome</keyword>
<evidence type="ECO:0000313" key="2">
    <source>
        <dbReference type="EMBL" id="KAA5537129.1"/>
    </source>
</evidence>
<reference evidence="2 3" key="1">
    <citation type="submission" date="2019-09" db="EMBL/GenBank/DDBJ databases">
        <title>Genome sequence and assembly of Taibaiella sp.</title>
        <authorList>
            <person name="Chhetri G."/>
        </authorList>
    </citation>
    <scope>NUCLEOTIDE SEQUENCE [LARGE SCALE GENOMIC DNA]</scope>
    <source>
        <strain evidence="2 3">KVB11</strain>
    </source>
</reference>
<feature type="transmembrane region" description="Helical" evidence="1">
    <location>
        <begin position="70"/>
        <end position="95"/>
    </location>
</feature>
<name>A0A5M6CV95_9BACT</name>